<dbReference type="EMBL" id="CAJVPT010000321">
    <property type="protein sequence ID" value="CAG8442830.1"/>
    <property type="molecule type" value="Genomic_DNA"/>
</dbReference>
<feature type="non-terminal residue" evidence="1">
    <location>
        <position position="314"/>
    </location>
</feature>
<evidence type="ECO:0000313" key="1">
    <source>
        <dbReference type="EMBL" id="CAG8442830.1"/>
    </source>
</evidence>
<proteinExistence type="predicted"/>
<dbReference type="Proteomes" id="UP000789525">
    <property type="component" value="Unassembled WGS sequence"/>
</dbReference>
<accession>A0ACA9JZ13</accession>
<reference evidence="1" key="1">
    <citation type="submission" date="2021-06" db="EMBL/GenBank/DDBJ databases">
        <authorList>
            <person name="Kallberg Y."/>
            <person name="Tangrot J."/>
            <person name="Rosling A."/>
        </authorList>
    </citation>
    <scope>NUCLEOTIDE SEQUENCE</scope>
    <source>
        <strain evidence="1">CL356</strain>
    </source>
</reference>
<name>A0ACA9JZ13_9GLOM</name>
<evidence type="ECO:0000313" key="2">
    <source>
        <dbReference type="Proteomes" id="UP000789525"/>
    </source>
</evidence>
<organism evidence="1 2">
    <name type="scientific">Acaulospora colombiana</name>
    <dbReference type="NCBI Taxonomy" id="27376"/>
    <lineage>
        <taxon>Eukaryota</taxon>
        <taxon>Fungi</taxon>
        <taxon>Fungi incertae sedis</taxon>
        <taxon>Mucoromycota</taxon>
        <taxon>Glomeromycotina</taxon>
        <taxon>Glomeromycetes</taxon>
        <taxon>Diversisporales</taxon>
        <taxon>Acaulosporaceae</taxon>
        <taxon>Acaulospora</taxon>
    </lineage>
</organism>
<comment type="caution">
    <text evidence="1">The sequence shown here is derived from an EMBL/GenBank/DDBJ whole genome shotgun (WGS) entry which is preliminary data.</text>
</comment>
<protein>
    <submittedName>
        <fullName evidence="1">14002_t:CDS:1</fullName>
    </submittedName>
</protein>
<gene>
    <name evidence="1" type="ORF">ACOLOM_LOCUS344</name>
</gene>
<sequence>MSQTNFVFINSSDPLMPSQVINDAQPFIKLPFPPMIDPRDLITLNPDGREPSKAPNAFIIYRKLFIKTARNEGYSLPMSIISSMVSKSWEKESEIVKKEYKRIAREAFLYRSEIYPKPKREGKRKQWNIVSFDQSNNNNKFRNVKSQKSVDMTLQLPAQNLSPSTSESELNSPEPADNSPILNMDLFADWKNYLYASPNLSIYSDNENCSLESNEVYNFNIEIDSPLQTFYNLDSPIQIEEQQFHDSAVNVKDVTLPLFFDNQIGLGISNPEYLTNIGGIPSNDFYDDQLTSLNFLDFLSIPTDFNNIISPYGE</sequence>
<keyword evidence="2" id="KW-1185">Reference proteome</keyword>